<dbReference type="EMBL" id="FQXI01000009">
    <property type="protein sequence ID" value="SHH43063.1"/>
    <property type="molecule type" value="Genomic_DNA"/>
</dbReference>
<dbReference type="InterPro" id="IPR035985">
    <property type="entry name" value="Ubiquitin-activating_enz"/>
</dbReference>
<evidence type="ECO:0000313" key="2">
    <source>
        <dbReference type="EMBL" id="SHH43063.1"/>
    </source>
</evidence>
<dbReference type="CDD" id="cd00755">
    <property type="entry name" value="YgdL_like"/>
    <property type="match status" value="1"/>
</dbReference>
<dbReference type="GO" id="GO:0061504">
    <property type="term" value="P:cyclic threonylcarbamoyladenosine biosynthetic process"/>
    <property type="evidence" value="ECO:0007669"/>
    <property type="project" value="TreeGrafter"/>
</dbReference>
<dbReference type="InterPro" id="IPR045886">
    <property type="entry name" value="ThiF/MoeB/HesA"/>
</dbReference>
<dbReference type="PANTHER" id="PTHR43267:SF1">
    <property type="entry name" value="TRNA THREONYLCARBAMOYLADENOSINE DEHYDRATASE"/>
    <property type="match status" value="1"/>
</dbReference>
<dbReference type="InterPro" id="IPR000594">
    <property type="entry name" value="ThiF_NAD_FAD-bd"/>
</dbReference>
<gene>
    <name evidence="2" type="ORF">SAMN02745245_01304</name>
</gene>
<sequence>MWGNMEIFNRLEMVVGSDNLEKLKNSNILVFGLGGVGGSLCEALVRGGIGNISIVDRDIVDITNINRQVIATHSTVGLNKVDAMEQRLKDINRDVSIKKFKLNLSKDTIEEFYFEEYDYIADAIDTVTSKILLAEIAYRNKYSLISAMGTGNKLDPTKLEVSDINKTKVCPIARVMRRELKKRGVRRLKVVYSTEVPKKPVFNLENKSTPGSVSFVPPVCGMIMASEIINSIIEM</sequence>
<dbReference type="GO" id="GO:0061503">
    <property type="term" value="F:tRNA threonylcarbamoyladenosine dehydratase"/>
    <property type="evidence" value="ECO:0007669"/>
    <property type="project" value="TreeGrafter"/>
</dbReference>
<reference evidence="2 3" key="1">
    <citation type="submission" date="2016-11" db="EMBL/GenBank/DDBJ databases">
        <authorList>
            <person name="Jaros S."/>
            <person name="Januszkiewicz K."/>
            <person name="Wedrychowicz H."/>
        </authorList>
    </citation>
    <scope>NUCLEOTIDE SEQUENCE [LARGE SCALE GENOMIC DNA]</scope>
    <source>
        <strain evidence="2 3">DSM 21120</strain>
    </source>
</reference>
<dbReference type="Proteomes" id="UP000184032">
    <property type="component" value="Unassembled WGS sequence"/>
</dbReference>
<dbReference type="Pfam" id="PF00899">
    <property type="entry name" value="ThiF"/>
    <property type="match status" value="1"/>
</dbReference>
<proteinExistence type="predicted"/>
<evidence type="ECO:0000313" key="3">
    <source>
        <dbReference type="Proteomes" id="UP000184032"/>
    </source>
</evidence>
<dbReference type="AlphaFoldDB" id="A0A1M5SY08"/>
<feature type="domain" description="THIF-type NAD/FAD binding fold" evidence="1">
    <location>
        <begin position="12"/>
        <end position="233"/>
    </location>
</feature>
<protein>
    <submittedName>
        <fullName evidence="2">tRNA A37 threonylcarbamoyladenosine dehydratase</fullName>
    </submittedName>
</protein>
<dbReference type="PANTHER" id="PTHR43267">
    <property type="entry name" value="TRNA THREONYLCARBAMOYLADENOSINE DEHYDRATASE"/>
    <property type="match status" value="1"/>
</dbReference>
<dbReference type="SUPFAM" id="SSF69572">
    <property type="entry name" value="Activating enzymes of the ubiquitin-like proteins"/>
    <property type="match status" value="1"/>
</dbReference>
<organism evidence="2 3">
    <name type="scientific">Anaerosphaera aminiphila DSM 21120</name>
    <dbReference type="NCBI Taxonomy" id="1120995"/>
    <lineage>
        <taxon>Bacteria</taxon>
        <taxon>Bacillati</taxon>
        <taxon>Bacillota</taxon>
        <taxon>Tissierellia</taxon>
        <taxon>Tissierellales</taxon>
        <taxon>Peptoniphilaceae</taxon>
        <taxon>Anaerosphaera</taxon>
    </lineage>
</organism>
<dbReference type="STRING" id="1120995.SAMN02745245_01304"/>
<accession>A0A1M5SY08</accession>
<dbReference type="GO" id="GO:0008641">
    <property type="term" value="F:ubiquitin-like modifier activating enzyme activity"/>
    <property type="evidence" value="ECO:0007669"/>
    <property type="project" value="InterPro"/>
</dbReference>
<name>A0A1M5SY08_9FIRM</name>
<keyword evidence="3" id="KW-1185">Reference proteome</keyword>
<evidence type="ECO:0000259" key="1">
    <source>
        <dbReference type="Pfam" id="PF00899"/>
    </source>
</evidence>
<dbReference type="Gene3D" id="3.40.50.720">
    <property type="entry name" value="NAD(P)-binding Rossmann-like Domain"/>
    <property type="match status" value="1"/>
</dbReference>